<name>A0A9N9H3V8_9GLOM</name>
<evidence type="ECO:0000313" key="2">
    <source>
        <dbReference type="Proteomes" id="UP000789396"/>
    </source>
</evidence>
<feature type="non-terminal residue" evidence="1">
    <location>
        <position position="125"/>
    </location>
</feature>
<accession>A0A9N9H3V8</accession>
<sequence>IGSLIPDLSTDSLSFAQLYIFDAENEAHNRHNIMPSLDPVTLLELQNMLHDINPYVHVFKQTGDILQKYITAFSDDILNQSDITNKYNLALLRLESILLQNGTRLENFPNMPIPTHYLITILPKI</sequence>
<organism evidence="1 2">
    <name type="scientific">Racocetra fulgida</name>
    <dbReference type="NCBI Taxonomy" id="60492"/>
    <lineage>
        <taxon>Eukaryota</taxon>
        <taxon>Fungi</taxon>
        <taxon>Fungi incertae sedis</taxon>
        <taxon>Mucoromycota</taxon>
        <taxon>Glomeromycotina</taxon>
        <taxon>Glomeromycetes</taxon>
        <taxon>Diversisporales</taxon>
        <taxon>Gigasporaceae</taxon>
        <taxon>Racocetra</taxon>
    </lineage>
</organism>
<dbReference type="EMBL" id="CAJVPZ010014273">
    <property type="protein sequence ID" value="CAG8656305.1"/>
    <property type="molecule type" value="Genomic_DNA"/>
</dbReference>
<dbReference type="OrthoDB" id="2482052at2759"/>
<reference evidence="1" key="1">
    <citation type="submission" date="2021-06" db="EMBL/GenBank/DDBJ databases">
        <authorList>
            <person name="Kallberg Y."/>
            <person name="Tangrot J."/>
            <person name="Rosling A."/>
        </authorList>
    </citation>
    <scope>NUCLEOTIDE SEQUENCE</scope>
    <source>
        <strain evidence="1">IN212</strain>
    </source>
</reference>
<proteinExistence type="predicted"/>
<keyword evidence="2" id="KW-1185">Reference proteome</keyword>
<dbReference type="AlphaFoldDB" id="A0A9N9H3V8"/>
<evidence type="ECO:0000313" key="1">
    <source>
        <dbReference type="EMBL" id="CAG8656305.1"/>
    </source>
</evidence>
<dbReference type="Proteomes" id="UP000789396">
    <property type="component" value="Unassembled WGS sequence"/>
</dbReference>
<protein>
    <submittedName>
        <fullName evidence="1">5972_t:CDS:1</fullName>
    </submittedName>
</protein>
<feature type="non-terminal residue" evidence="1">
    <location>
        <position position="1"/>
    </location>
</feature>
<gene>
    <name evidence="1" type="ORF">RFULGI_LOCUS8673</name>
</gene>
<comment type="caution">
    <text evidence="1">The sequence shown here is derived from an EMBL/GenBank/DDBJ whole genome shotgun (WGS) entry which is preliminary data.</text>
</comment>